<dbReference type="PANTHER" id="PTHR12910">
    <property type="entry name" value="NADH-UBIQUINONE OXIDOREDUCTASE SUBUNIT B17.2"/>
    <property type="match status" value="1"/>
</dbReference>
<dbReference type="GO" id="GO:0045271">
    <property type="term" value="C:respiratory chain complex I"/>
    <property type="evidence" value="ECO:0007669"/>
    <property type="project" value="InterPro"/>
</dbReference>
<keyword evidence="2" id="KW-0679">Respiratory chain</keyword>
<dbReference type="EMBL" id="MPUH01000934">
    <property type="protein sequence ID" value="OMJ72058.1"/>
    <property type="molecule type" value="Genomic_DNA"/>
</dbReference>
<gene>
    <name evidence="3" type="ORF">SteCoe_29591</name>
</gene>
<dbReference type="AlphaFoldDB" id="A0A1R2B5K7"/>
<organism evidence="3 4">
    <name type="scientific">Stentor coeruleus</name>
    <dbReference type="NCBI Taxonomy" id="5963"/>
    <lineage>
        <taxon>Eukaryota</taxon>
        <taxon>Sar</taxon>
        <taxon>Alveolata</taxon>
        <taxon>Ciliophora</taxon>
        <taxon>Postciliodesmatophora</taxon>
        <taxon>Heterotrichea</taxon>
        <taxon>Heterotrichida</taxon>
        <taxon>Stentoridae</taxon>
        <taxon>Stentor</taxon>
    </lineage>
</organism>
<keyword evidence="2" id="KW-0999">Mitochondrion inner membrane</keyword>
<protein>
    <recommendedName>
        <fullName evidence="2">NADH dehydrogenase [ubiquinone] 1 alpha subcomplex subunit 12</fullName>
    </recommendedName>
</protein>
<name>A0A1R2B5K7_9CILI</name>
<comment type="function">
    <text evidence="2">Accessory subunit of the mitochondrial membrane respiratory chain NADH dehydrogenase (Complex I), that is believed not to be involved in catalysis. Complex I functions in the transfer of electrons from NADH to the respiratory chain. The immediate electron acceptor for the enzyme is believed to be ubiquinone.</text>
</comment>
<comment type="caution">
    <text evidence="3">The sequence shown here is derived from an EMBL/GenBank/DDBJ whole genome shotgun (WGS) entry which is preliminary data.</text>
</comment>
<dbReference type="Pfam" id="PF05071">
    <property type="entry name" value="NDUFA12"/>
    <property type="match status" value="1"/>
</dbReference>
<dbReference type="GO" id="GO:0006979">
    <property type="term" value="P:response to oxidative stress"/>
    <property type="evidence" value="ECO:0007669"/>
    <property type="project" value="TreeGrafter"/>
</dbReference>
<dbReference type="OrthoDB" id="274641at2759"/>
<evidence type="ECO:0000256" key="1">
    <source>
        <dbReference type="ARBA" id="ARBA00007355"/>
    </source>
</evidence>
<dbReference type="PANTHER" id="PTHR12910:SF2">
    <property type="entry name" value="NADH DEHYDROGENASE [UBIQUINONE] 1 ALPHA SUBCOMPLEX SUBUNIT 12"/>
    <property type="match status" value="1"/>
</dbReference>
<reference evidence="3 4" key="1">
    <citation type="submission" date="2016-11" db="EMBL/GenBank/DDBJ databases">
        <title>The macronuclear genome of Stentor coeruleus: a giant cell with tiny introns.</title>
        <authorList>
            <person name="Slabodnick M."/>
            <person name="Ruby J.G."/>
            <person name="Reiff S.B."/>
            <person name="Swart E.C."/>
            <person name="Gosai S."/>
            <person name="Prabakaran S."/>
            <person name="Witkowska E."/>
            <person name="Larue G.E."/>
            <person name="Fisher S."/>
            <person name="Freeman R.M."/>
            <person name="Gunawardena J."/>
            <person name="Chu W."/>
            <person name="Stover N.A."/>
            <person name="Gregory B.D."/>
            <person name="Nowacki M."/>
            <person name="Derisi J."/>
            <person name="Roy S.W."/>
            <person name="Marshall W.F."/>
            <person name="Sood P."/>
        </authorList>
    </citation>
    <scope>NUCLEOTIDE SEQUENCE [LARGE SCALE GENOMIC DNA]</scope>
    <source>
        <strain evidence="3">WM001</strain>
    </source>
</reference>
<sequence>MVGWGIDALLSGKFYKVWKIEGFIRAWERGRAARFRPILDNCGAREVVPLVGTDVHGNRYYEDFKADDSNDSGTNSRWVEFSDRYERFPSGRKIPPEWHGWLHRSYDDTPTPENTAFHNPPYKKRHLPNPSMEPHAIYPQGYATHEYRKEFQEYSKSRIYTAWQPQAKNTKKYD</sequence>
<accession>A0A1R2B5K7</accession>
<evidence type="ECO:0000256" key="2">
    <source>
        <dbReference type="RuleBase" id="RU363103"/>
    </source>
</evidence>
<keyword evidence="2" id="KW-0249">Electron transport</keyword>
<dbReference type="GO" id="GO:0005743">
    <property type="term" value="C:mitochondrial inner membrane"/>
    <property type="evidence" value="ECO:0007669"/>
    <property type="project" value="UniProtKB-SubCell"/>
</dbReference>
<keyword evidence="2" id="KW-0496">Mitochondrion</keyword>
<keyword evidence="2" id="KW-0472">Membrane</keyword>
<evidence type="ECO:0000313" key="3">
    <source>
        <dbReference type="EMBL" id="OMJ72058.1"/>
    </source>
</evidence>
<dbReference type="Proteomes" id="UP000187209">
    <property type="component" value="Unassembled WGS sequence"/>
</dbReference>
<dbReference type="InterPro" id="IPR007763">
    <property type="entry name" value="NDUFA12"/>
</dbReference>
<comment type="subcellular location">
    <subcellularLocation>
        <location evidence="2">Mitochondrion inner membrane</location>
        <topology evidence="2">Peripheral membrane protein</topology>
        <orientation evidence="2">Matrix side</orientation>
    </subcellularLocation>
</comment>
<proteinExistence type="inferred from homology"/>
<evidence type="ECO:0000313" key="4">
    <source>
        <dbReference type="Proteomes" id="UP000187209"/>
    </source>
</evidence>
<keyword evidence="2" id="KW-0813">Transport</keyword>
<comment type="similarity">
    <text evidence="1 2">Belongs to the complex I NDUFA12 subunit family.</text>
</comment>
<keyword evidence="4" id="KW-1185">Reference proteome</keyword>